<dbReference type="InterPro" id="IPR029063">
    <property type="entry name" value="SAM-dependent_MTases_sf"/>
</dbReference>
<dbReference type="Gene3D" id="3.40.50.150">
    <property type="entry name" value="Vaccinia Virus protein VP39"/>
    <property type="match status" value="1"/>
</dbReference>
<dbReference type="GO" id="GO:0032259">
    <property type="term" value="P:methylation"/>
    <property type="evidence" value="ECO:0007669"/>
    <property type="project" value="UniProtKB-KW"/>
</dbReference>
<gene>
    <name evidence="1" type="ORF">BECKLFY1418B_GA0070995_100186</name>
</gene>
<keyword evidence="1" id="KW-0489">Methyltransferase</keyword>
<reference evidence="1" key="1">
    <citation type="submission" date="2019-02" db="EMBL/GenBank/DDBJ databases">
        <authorList>
            <person name="Gruber-Vodicka R. H."/>
            <person name="Seah K. B. B."/>
        </authorList>
    </citation>
    <scope>NUCLEOTIDE SEQUENCE</scope>
    <source>
        <strain evidence="1">BECK_M7</strain>
    </source>
</reference>
<dbReference type="AlphaFoldDB" id="A0A450U509"/>
<accession>A0A450U509</accession>
<organism evidence="1">
    <name type="scientific">Candidatus Kentrum sp. LFY</name>
    <dbReference type="NCBI Taxonomy" id="2126342"/>
    <lineage>
        <taxon>Bacteria</taxon>
        <taxon>Pseudomonadati</taxon>
        <taxon>Pseudomonadota</taxon>
        <taxon>Gammaproteobacteria</taxon>
        <taxon>Candidatus Kentrum</taxon>
    </lineage>
</organism>
<dbReference type="Pfam" id="PF13489">
    <property type="entry name" value="Methyltransf_23"/>
    <property type="match status" value="1"/>
</dbReference>
<name>A0A450U509_9GAMM</name>
<protein>
    <submittedName>
        <fullName evidence="1">Methyltransferase domain-containing protein</fullName>
    </submittedName>
</protein>
<dbReference type="EMBL" id="CAADFF010000001">
    <property type="protein sequence ID" value="VFJ86056.1"/>
    <property type="molecule type" value="Genomic_DNA"/>
</dbReference>
<dbReference type="SUPFAM" id="SSF53335">
    <property type="entry name" value="S-adenosyl-L-methionine-dependent methyltransferases"/>
    <property type="match status" value="1"/>
</dbReference>
<evidence type="ECO:0000313" key="1">
    <source>
        <dbReference type="EMBL" id="VFJ86056.1"/>
    </source>
</evidence>
<keyword evidence="1" id="KW-0808">Transferase</keyword>
<proteinExistence type="predicted"/>
<dbReference type="GO" id="GO:0008168">
    <property type="term" value="F:methyltransferase activity"/>
    <property type="evidence" value="ECO:0007669"/>
    <property type="project" value="UniProtKB-KW"/>
</dbReference>
<sequence length="185" mass="20568">MSLTDDNLIQQYRALHRGKYGNTSVKLIARLLPHIRELAPASILDYGCGQSTLVNHLDYRQGVALYRYDPAIPDIATLPVEHVDLVVNTDVLEHIPESDIPTVLAHMATIADNAIFSIDTTESEQILPDGSDAHCTVRNRNWWAGILADHFGEVVPIRASRPSKCMFKPRPSSMLDAPLWADGFL</sequence>